<dbReference type="Proteomes" id="UP001291309">
    <property type="component" value="Unassembled WGS sequence"/>
</dbReference>
<comment type="caution">
    <text evidence="1">The sequence shown here is derived from an EMBL/GenBank/DDBJ whole genome shotgun (WGS) entry which is preliminary data.</text>
</comment>
<sequence>MAMLPALMTSLVLATTPAMRYSSAVRTETFVRTPNLTERADSDVLQDFVITPRGEVILYAPRMEVKAILEPQLMMRRAFTQPTLEVLTFLFLRGEYQLTRGFKVWAMESMTYGSFPFEDFRVPAPTIEGDVRLLDASQYVYSESMVGFDVTSIRRTYIGVMGGLVVNGLLDAPENVRPRGDRVTPSQIGPEVRALVFHSATRRLVLGMHVYAREVNFSTDARLSLLQAMPVLQYKFHPLIEGRLEAGVAVGERRPQDTPYRHSTESILHPTGEASLSVPVPVGFHWPVKAKLTARYVPFVNAFTTDVFPRTEGAFGFEWKGRRKAQVNVELSAAQARTDGFHRRDGEERLSFKVQWPVTRSSAVVASGRLLRLREFLIDDDPIYKWFAGVGLVIRQENGRL</sequence>
<accession>A0ABU5GXU4</accession>
<dbReference type="RefSeq" id="WP_321544732.1">
    <property type="nucleotide sequence ID" value="NZ_JAXIVS010000002.1"/>
</dbReference>
<reference evidence="1 2" key="1">
    <citation type="submission" date="2023-12" db="EMBL/GenBank/DDBJ databases">
        <title>the genome sequence of Hyalangium sp. s54d21.</title>
        <authorList>
            <person name="Zhang X."/>
        </authorList>
    </citation>
    <scope>NUCLEOTIDE SEQUENCE [LARGE SCALE GENOMIC DNA]</scope>
    <source>
        <strain evidence="2">s54d21</strain>
    </source>
</reference>
<evidence type="ECO:0000313" key="2">
    <source>
        <dbReference type="Proteomes" id="UP001291309"/>
    </source>
</evidence>
<dbReference type="EMBL" id="JAXIVS010000002">
    <property type="protein sequence ID" value="MDY7226010.1"/>
    <property type="molecule type" value="Genomic_DNA"/>
</dbReference>
<gene>
    <name evidence="1" type="ORF">SYV04_06430</name>
</gene>
<proteinExistence type="predicted"/>
<organism evidence="1 2">
    <name type="scientific">Hyalangium rubrum</name>
    <dbReference type="NCBI Taxonomy" id="3103134"/>
    <lineage>
        <taxon>Bacteria</taxon>
        <taxon>Pseudomonadati</taxon>
        <taxon>Myxococcota</taxon>
        <taxon>Myxococcia</taxon>
        <taxon>Myxococcales</taxon>
        <taxon>Cystobacterineae</taxon>
        <taxon>Archangiaceae</taxon>
        <taxon>Hyalangium</taxon>
    </lineage>
</organism>
<evidence type="ECO:0000313" key="1">
    <source>
        <dbReference type="EMBL" id="MDY7226010.1"/>
    </source>
</evidence>
<protein>
    <submittedName>
        <fullName evidence="1">Uncharacterized protein</fullName>
    </submittedName>
</protein>
<keyword evidence="2" id="KW-1185">Reference proteome</keyword>
<name>A0ABU5GXU4_9BACT</name>